<organism evidence="3 4">
    <name type="scientific">Rhodoferax mekongensis</name>
    <dbReference type="NCBI Taxonomy" id="3068341"/>
    <lineage>
        <taxon>Bacteria</taxon>
        <taxon>Pseudomonadati</taxon>
        <taxon>Pseudomonadota</taxon>
        <taxon>Betaproteobacteria</taxon>
        <taxon>Burkholderiales</taxon>
        <taxon>Comamonadaceae</taxon>
        <taxon>Rhodoferax</taxon>
    </lineage>
</organism>
<dbReference type="PANTHER" id="PTHR43459">
    <property type="entry name" value="ENOYL-COA HYDRATASE"/>
    <property type="match status" value="1"/>
</dbReference>
<dbReference type="RefSeq" id="WP_313866247.1">
    <property type="nucleotide sequence ID" value="NZ_CP132507.1"/>
</dbReference>
<evidence type="ECO:0000256" key="2">
    <source>
        <dbReference type="RuleBase" id="RU003707"/>
    </source>
</evidence>
<dbReference type="Gene3D" id="1.10.12.10">
    <property type="entry name" value="Lyase 2-enoyl-coa Hydratase, Chain A, domain 2"/>
    <property type="match status" value="1"/>
</dbReference>
<dbReference type="Gene3D" id="3.90.226.10">
    <property type="entry name" value="2-enoyl-CoA Hydratase, Chain A, domain 1"/>
    <property type="match status" value="1"/>
</dbReference>
<dbReference type="InterPro" id="IPR018376">
    <property type="entry name" value="Enoyl-CoA_hyd/isom_CS"/>
</dbReference>
<comment type="similarity">
    <text evidence="1 2">Belongs to the enoyl-CoA hydratase/isomerase family.</text>
</comment>
<dbReference type="PANTHER" id="PTHR43459:SF1">
    <property type="entry name" value="EG:BACN32G11.4 PROTEIN"/>
    <property type="match status" value="1"/>
</dbReference>
<dbReference type="InterPro" id="IPR029045">
    <property type="entry name" value="ClpP/crotonase-like_dom_sf"/>
</dbReference>
<name>A0ABZ0AUX8_9BURK</name>
<dbReference type="InterPro" id="IPR014748">
    <property type="entry name" value="Enoyl-CoA_hydra_C"/>
</dbReference>
<keyword evidence="4" id="KW-1185">Reference proteome</keyword>
<evidence type="ECO:0000256" key="1">
    <source>
        <dbReference type="ARBA" id="ARBA00005254"/>
    </source>
</evidence>
<dbReference type="EMBL" id="CP132507">
    <property type="protein sequence ID" value="WNO03340.1"/>
    <property type="molecule type" value="Genomic_DNA"/>
</dbReference>
<evidence type="ECO:0000313" key="3">
    <source>
        <dbReference type="EMBL" id="WNO03340.1"/>
    </source>
</evidence>
<dbReference type="CDD" id="cd06558">
    <property type="entry name" value="crotonase-like"/>
    <property type="match status" value="1"/>
</dbReference>
<evidence type="ECO:0000313" key="4">
    <source>
        <dbReference type="Proteomes" id="UP001302257"/>
    </source>
</evidence>
<dbReference type="Proteomes" id="UP001302257">
    <property type="component" value="Chromosome"/>
</dbReference>
<dbReference type="PROSITE" id="PS00166">
    <property type="entry name" value="ENOYL_COA_HYDRATASE"/>
    <property type="match status" value="1"/>
</dbReference>
<accession>A0ABZ0AUX8</accession>
<dbReference type="Pfam" id="PF00378">
    <property type="entry name" value="ECH_1"/>
    <property type="match status" value="1"/>
</dbReference>
<sequence length="272" mass="29251">MAGGIAIEQDAFGTPGVWRLTLTHTGKFNAMSRSMWTELKEVFTAVQQDASVRCVLLQGDRGHFCAGGDIAEYPSFRFDEAQLRHFHEQEVWGGLQAMLDCDVPIVARIEGNCMGAGMEISSCCDLRLATDTARFGAPIARLGFPMAPREAALVGQVAGATVARAMLLAAEVFDAAAMLGHGFLTRVHTPDTLDDACRDVAVRIAGLAPQAARLNKQTLRAINRPLAPVEYAQEAPELIANEPAGVDPYAYANSAEHREGIAAFLAKRPPVF</sequence>
<reference evidence="3 4" key="1">
    <citation type="submission" date="2023-08" db="EMBL/GenBank/DDBJ databases">
        <title>Rhodoferax potami sp. nov. and Rhodoferax mekongensis sp. nov., isolated from the Mekong River in Thailand.</title>
        <authorList>
            <person name="Kitikhun S."/>
            <person name="Charoenyingcharoen P."/>
            <person name="Siriarchawattana P."/>
            <person name="Likhitrattanapisal S."/>
            <person name="Nilsakha T."/>
            <person name="Chanpet A."/>
            <person name="Rattanawaree P."/>
            <person name="Ingsriswang S."/>
        </authorList>
    </citation>
    <scope>NUCLEOTIDE SEQUENCE [LARGE SCALE GENOMIC DNA]</scope>
    <source>
        <strain evidence="3 4">TBRC 17307</strain>
    </source>
</reference>
<dbReference type="InterPro" id="IPR001753">
    <property type="entry name" value="Enoyl-CoA_hydra/iso"/>
</dbReference>
<proteinExistence type="inferred from homology"/>
<gene>
    <name evidence="3" type="ORF">RAN89_10390</name>
</gene>
<dbReference type="SUPFAM" id="SSF52096">
    <property type="entry name" value="ClpP/crotonase"/>
    <property type="match status" value="1"/>
</dbReference>
<protein>
    <submittedName>
        <fullName evidence="3">Enoyl-CoA hydratase/isomerase family protein</fullName>
    </submittedName>
</protein>